<dbReference type="GO" id="GO:0006270">
    <property type="term" value="P:DNA replication initiation"/>
    <property type="evidence" value="ECO:0007669"/>
    <property type="project" value="InterPro"/>
</dbReference>
<dbReference type="InterPro" id="IPR055065">
    <property type="entry name" value="OB_MCM10"/>
</dbReference>
<dbReference type="Pfam" id="PF22379">
    <property type="entry name" value="OB_MCM10"/>
    <property type="match status" value="1"/>
</dbReference>
<feature type="region of interest" description="Disordered" evidence="1">
    <location>
        <begin position="1"/>
        <end position="102"/>
    </location>
</feature>
<reference evidence="3" key="1">
    <citation type="submission" date="2023-08" db="EMBL/GenBank/DDBJ databases">
        <authorList>
            <person name="Audoor S."/>
            <person name="Bilcke G."/>
        </authorList>
    </citation>
    <scope>NUCLEOTIDE SEQUENCE</scope>
</reference>
<feature type="compositionally biased region" description="Polar residues" evidence="1">
    <location>
        <begin position="359"/>
        <end position="372"/>
    </location>
</feature>
<dbReference type="PANTHER" id="PTHR13454:SF11">
    <property type="entry name" value="PROTEIN MCM10 HOMOLOG"/>
    <property type="match status" value="1"/>
</dbReference>
<feature type="compositionally biased region" description="Polar residues" evidence="1">
    <location>
        <begin position="412"/>
        <end position="434"/>
    </location>
</feature>
<dbReference type="GO" id="GO:0043596">
    <property type="term" value="C:nuclear replication fork"/>
    <property type="evidence" value="ECO:0007669"/>
    <property type="project" value="TreeGrafter"/>
</dbReference>
<feature type="compositionally biased region" description="Low complexity" evidence="1">
    <location>
        <begin position="44"/>
        <end position="68"/>
    </location>
</feature>
<feature type="region of interest" description="Disordered" evidence="1">
    <location>
        <begin position="331"/>
        <end position="570"/>
    </location>
</feature>
<feature type="compositionally biased region" description="Basic residues" evidence="1">
    <location>
        <begin position="555"/>
        <end position="565"/>
    </location>
</feature>
<protein>
    <recommendedName>
        <fullName evidence="2">MCM10 OB-fold domain-containing protein</fullName>
    </recommendedName>
</protein>
<evidence type="ECO:0000313" key="4">
    <source>
        <dbReference type="Proteomes" id="UP001295423"/>
    </source>
</evidence>
<comment type="caution">
    <text evidence="3">The sequence shown here is derived from an EMBL/GenBank/DDBJ whole genome shotgun (WGS) entry which is preliminary data.</text>
</comment>
<evidence type="ECO:0000256" key="1">
    <source>
        <dbReference type="SAM" id="MobiDB-lite"/>
    </source>
</evidence>
<dbReference type="InterPro" id="IPR012340">
    <property type="entry name" value="NA-bd_OB-fold"/>
</dbReference>
<feature type="compositionally biased region" description="Polar residues" evidence="1">
    <location>
        <begin position="379"/>
        <end position="402"/>
    </location>
</feature>
<keyword evidence="4" id="KW-1185">Reference proteome</keyword>
<feature type="compositionally biased region" description="Polar residues" evidence="1">
    <location>
        <begin position="79"/>
        <end position="99"/>
    </location>
</feature>
<dbReference type="PANTHER" id="PTHR13454">
    <property type="entry name" value="PROTEIN MCM10 HOMOLOG"/>
    <property type="match status" value="1"/>
</dbReference>
<dbReference type="GO" id="GO:0003697">
    <property type="term" value="F:single-stranded DNA binding"/>
    <property type="evidence" value="ECO:0007669"/>
    <property type="project" value="InterPro"/>
</dbReference>
<sequence length="708" mass="77100">MDELLDLMDKEERSPTNENHPQLNDNDDGMDELLDLMDDEYENENAAATSQSQSSASAVQSSNQAQVVTPPPNSLGRPKSSTQQNSQRTTKSKSVSGSVDNKLGIRMMDRQVSSVDLLDMISINPYYTPAVISAMNLNALSRLLVEPPINIDPATVTGKMNMVTVGIVFSNTGTKQTAKGTSFCILEIGNFTSGPCVTVMLFGDAYSKYVRTCGKGKVVAIVNPNLLPIREGDKTRIAVTVNNTSQFHLVAKAMDFGICKGTTRVKGSDGKWTANGNCKNWVNMQVCEFCLHHRKQREKKSKTTNAVGGSLQQLRAEGQLAVASSRFGTAGASNRLTSGLQSVPTQMKKTLADQRKSVVMQQRQQASGSNRFLNGGGTSRQVASSSTLSTQPPQVAAQSGNRLLSGGVPRQMRSQKLSNVTNRANPYSKQSNLAPTRKPKPKTGIVGNATLRGDGDWFEQGSKPKPANSRSGSLAKLANKAAKKRKLVNTDGTSGFNGSVPVPKPSQLFAGGQRQMLSNSRGPKMPDRTKSTTSIMESQARLAKMRQLAEDDKKKHLTGKSKTSSKKGALSSKDSFYANVGDIDLEKVRNTKSKFAREVEAEEYAKSRQKVVELEKLEGTKNAAKKRQDIETKSFTVEYFCKTCGTHSVFLPNSCVNAKHNVKKRRKLAQQQTKEAKRTKLHQKSAADGGLRLGAGNEWARHMKDFHS</sequence>
<accession>A0AAD2FW00</accession>
<dbReference type="Proteomes" id="UP001295423">
    <property type="component" value="Unassembled WGS sequence"/>
</dbReference>
<dbReference type="GO" id="GO:0003688">
    <property type="term" value="F:DNA replication origin binding"/>
    <property type="evidence" value="ECO:0007669"/>
    <property type="project" value="TreeGrafter"/>
</dbReference>
<evidence type="ECO:0000313" key="3">
    <source>
        <dbReference type="EMBL" id="CAJ1954360.1"/>
    </source>
</evidence>
<feature type="compositionally biased region" description="Acidic residues" evidence="1">
    <location>
        <begin position="25"/>
        <end position="43"/>
    </location>
</feature>
<feature type="compositionally biased region" description="Polar residues" evidence="1">
    <location>
        <begin position="331"/>
        <end position="348"/>
    </location>
</feature>
<dbReference type="InterPro" id="IPR040184">
    <property type="entry name" value="Mcm10"/>
</dbReference>
<proteinExistence type="predicted"/>
<dbReference type="Gene3D" id="2.40.50.140">
    <property type="entry name" value="Nucleic acid-binding proteins"/>
    <property type="match status" value="1"/>
</dbReference>
<feature type="domain" description="MCM10 OB-fold" evidence="2">
    <location>
        <begin position="159"/>
        <end position="246"/>
    </location>
</feature>
<name>A0AAD2FW00_9STRA</name>
<feature type="region of interest" description="Disordered" evidence="1">
    <location>
        <begin position="667"/>
        <end position="694"/>
    </location>
</feature>
<evidence type="ECO:0000259" key="2">
    <source>
        <dbReference type="Pfam" id="PF22379"/>
    </source>
</evidence>
<dbReference type="AlphaFoldDB" id="A0AAD2FW00"/>
<dbReference type="EMBL" id="CAKOGP040001869">
    <property type="protein sequence ID" value="CAJ1954360.1"/>
    <property type="molecule type" value="Genomic_DNA"/>
</dbReference>
<organism evidence="3 4">
    <name type="scientific">Cylindrotheca closterium</name>
    <dbReference type="NCBI Taxonomy" id="2856"/>
    <lineage>
        <taxon>Eukaryota</taxon>
        <taxon>Sar</taxon>
        <taxon>Stramenopiles</taxon>
        <taxon>Ochrophyta</taxon>
        <taxon>Bacillariophyta</taxon>
        <taxon>Bacillariophyceae</taxon>
        <taxon>Bacillariophycidae</taxon>
        <taxon>Bacillariales</taxon>
        <taxon>Bacillariaceae</taxon>
        <taxon>Cylindrotheca</taxon>
    </lineage>
</organism>
<gene>
    <name evidence="3" type="ORF">CYCCA115_LOCUS14952</name>
</gene>